<dbReference type="GO" id="GO:0043565">
    <property type="term" value="F:sequence-specific DNA binding"/>
    <property type="evidence" value="ECO:0007669"/>
    <property type="project" value="InterPro"/>
</dbReference>
<gene>
    <name evidence="5" type="ORF">CCE28_09705</name>
</gene>
<evidence type="ECO:0000313" key="5">
    <source>
        <dbReference type="EMBL" id="PAB59481.1"/>
    </source>
</evidence>
<dbReference type="PANTHER" id="PTHR46796:SF13">
    <property type="entry name" value="HTH-TYPE TRANSCRIPTIONAL ACTIVATOR RHAS"/>
    <property type="match status" value="1"/>
</dbReference>
<dbReference type="InterPro" id="IPR050204">
    <property type="entry name" value="AraC_XylS_family_regulators"/>
</dbReference>
<dbReference type="SUPFAM" id="SSF46689">
    <property type="entry name" value="Homeodomain-like"/>
    <property type="match status" value="1"/>
</dbReference>
<dbReference type="Proteomes" id="UP000216024">
    <property type="component" value="Unassembled WGS sequence"/>
</dbReference>
<proteinExistence type="predicted"/>
<keyword evidence="3" id="KW-0804">Transcription</keyword>
<dbReference type="PANTHER" id="PTHR46796">
    <property type="entry name" value="HTH-TYPE TRANSCRIPTIONAL ACTIVATOR RHAS-RELATED"/>
    <property type="match status" value="1"/>
</dbReference>
<accession>A0A267MIR8</accession>
<evidence type="ECO:0000313" key="6">
    <source>
        <dbReference type="Proteomes" id="UP000216024"/>
    </source>
</evidence>
<comment type="caution">
    <text evidence="5">The sequence shown here is derived from an EMBL/GenBank/DDBJ whole genome shotgun (WGS) entry which is preliminary data.</text>
</comment>
<reference evidence="5 6" key="1">
    <citation type="submission" date="2017-06" db="EMBL/GenBank/DDBJ databases">
        <title>Draft genome sequence of anaerobic fermentative bacterium Anaeromicrobium sediminis DY2726D isolated from West Pacific Ocean sediments.</title>
        <authorList>
            <person name="Zeng X."/>
        </authorList>
    </citation>
    <scope>NUCLEOTIDE SEQUENCE [LARGE SCALE GENOMIC DNA]</scope>
    <source>
        <strain evidence="5 6">DY2726D</strain>
    </source>
</reference>
<evidence type="ECO:0000256" key="1">
    <source>
        <dbReference type="ARBA" id="ARBA00023015"/>
    </source>
</evidence>
<dbReference type="EMBL" id="NIBG01000007">
    <property type="protein sequence ID" value="PAB59481.1"/>
    <property type="molecule type" value="Genomic_DNA"/>
</dbReference>
<keyword evidence="1" id="KW-0805">Transcription regulation</keyword>
<dbReference type="GO" id="GO:0003700">
    <property type="term" value="F:DNA-binding transcription factor activity"/>
    <property type="evidence" value="ECO:0007669"/>
    <property type="project" value="InterPro"/>
</dbReference>
<dbReference type="RefSeq" id="WP_095133396.1">
    <property type="nucleotide sequence ID" value="NZ_NIBG01000007.1"/>
</dbReference>
<evidence type="ECO:0000256" key="3">
    <source>
        <dbReference type="ARBA" id="ARBA00023163"/>
    </source>
</evidence>
<sequence>MALVNLEKYPVKNHVLKSLIKYFWVMDSHGLINISHKLLPVNNIDMILNLSSSIKYIDLNGKEIICNNSHFSGLRKKHYTIVQRGKGEVIGISFFPQGIYPFLKVPINEFKNKIIDIDLVIKEFTNRLKEKLYNKKTLSDRLSVLEEELINILDFNLLLGKEKNSILNEFNRSMDKLNIKEFCNLYGVNERRLERLFNKHVGVSPKEYHKISRFQYILKMLLEQDYEDLTSLAYEGRYYDQTHFVKEFKSYTGTSPSNFIKEKKSVKEILEYS</sequence>
<protein>
    <recommendedName>
        <fullName evidence="4">HTH araC/xylS-type domain-containing protein</fullName>
    </recommendedName>
</protein>
<dbReference type="Gene3D" id="1.10.10.60">
    <property type="entry name" value="Homeodomain-like"/>
    <property type="match status" value="1"/>
</dbReference>
<evidence type="ECO:0000259" key="4">
    <source>
        <dbReference type="PROSITE" id="PS01124"/>
    </source>
</evidence>
<dbReference type="InterPro" id="IPR009057">
    <property type="entry name" value="Homeodomain-like_sf"/>
</dbReference>
<dbReference type="AlphaFoldDB" id="A0A267MIR8"/>
<dbReference type="SMART" id="SM00342">
    <property type="entry name" value="HTH_ARAC"/>
    <property type="match status" value="1"/>
</dbReference>
<dbReference type="PROSITE" id="PS01124">
    <property type="entry name" value="HTH_ARAC_FAMILY_2"/>
    <property type="match status" value="1"/>
</dbReference>
<dbReference type="OrthoDB" id="323290at2"/>
<name>A0A267MIR8_9FIRM</name>
<keyword evidence="2" id="KW-0238">DNA-binding</keyword>
<dbReference type="Pfam" id="PF12833">
    <property type="entry name" value="HTH_18"/>
    <property type="match status" value="1"/>
</dbReference>
<feature type="domain" description="HTH araC/xylS-type" evidence="4">
    <location>
        <begin position="160"/>
        <end position="262"/>
    </location>
</feature>
<dbReference type="Pfam" id="PF20240">
    <property type="entry name" value="DUF6597"/>
    <property type="match status" value="1"/>
</dbReference>
<evidence type="ECO:0000256" key="2">
    <source>
        <dbReference type="ARBA" id="ARBA00023125"/>
    </source>
</evidence>
<dbReference type="InterPro" id="IPR018060">
    <property type="entry name" value="HTH_AraC"/>
</dbReference>
<dbReference type="InterPro" id="IPR046532">
    <property type="entry name" value="DUF6597"/>
</dbReference>
<keyword evidence="6" id="KW-1185">Reference proteome</keyword>
<organism evidence="5 6">
    <name type="scientific">Anaeromicrobium sediminis</name>
    <dbReference type="NCBI Taxonomy" id="1478221"/>
    <lineage>
        <taxon>Bacteria</taxon>
        <taxon>Bacillati</taxon>
        <taxon>Bacillota</taxon>
        <taxon>Clostridia</taxon>
        <taxon>Peptostreptococcales</taxon>
        <taxon>Thermotaleaceae</taxon>
        <taxon>Anaeromicrobium</taxon>
    </lineage>
</organism>